<dbReference type="RefSeq" id="WP_102938567.1">
    <property type="nucleotide sequence ID" value="NZ_NJHS01000015.1"/>
</dbReference>
<gene>
    <name evidence="2" type="ORF">CEP15_04870</name>
</gene>
<feature type="region of interest" description="Disordered" evidence="1">
    <location>
        <begin position="95"/>
        <end position="123"/>
    </location>
</feature>
<sequence length="491" mass="53572">MPGSNSVVRRYTPPTCTLEILAESSPLSRWMSQTVVDQLRFQLHFDDPTLPEDLRIPIEGNREQLEVLCNAVSSYVQQLLQESSDRFCVIFRESTPSKPSTLPSEAEDIASSASPASASLPHHRDNTGVLEATIYLEFQENLTHKLYLGSLATQRSGPVIELTLLQLFDLSSALDEYSADIIALPTMGAERLISSKLPRWAPVAAVLTLALGLTPFTWQYASNMRSVRVSEQQKPQEPMSTGAPTMNPDAGVKSPDLADLPSGLPNSNLPSPNQENLDVLRSGTVFPTPTPGTTGKNSLKTPLLKTPQIAGDIIPNSPNSTQVPPKILGYPTDPRIQGRIPNSNIPPGDVNRLPDSLPNPSLPQTQPLNRSNRTGENDTAGTAKQDLTTITSQENKSYDTPQVAEAGKYLQGKWRPPADFTQTLEYSVTLEVDGTIQRILPLNQAAREYIDNTGMPEIGKPFVSSNKAGKTLRIRVVYSPDGKVKTFTETP</sequence>
<evidence type="ECO:0000313" key="2">
    <source>
        <dbReference type="EMBL" id="PNK00085.1"/>
    </source>
</evidence>
<accession>A0ABX4WNT0</accession>
<evidence type="ECO:0008006" key="4">
    <source>
        <dbReference type="Google" id="ProtNLM"/>
    </source>
</evidence>
<feature type="compositionally biased region" description="Polar residues" evidence="1">
    <location>
        <begin position="229"/>
        <end position="244"/>
    </location>
</feature>
<dbReference type="Proteomes" id="UP000236284">
    <property type="component" value="Unassembled WGS sequence"/>
</dbReference>
<protein>
    <recommendedName>
        <fullName evidence="4">DUF4335 domain-containing protein</fullName>
    </recommendedName>
</protein>
<keyword evidence="3" id="KW-1185">Reference proteome</keyword>
<feature type="region of interest" description="Disordered" evidence="1">
    <location>
        <begin position="332"/>
        <end position="402"/>
    </location>
</feature>
<name>A0ABX4WNT0_9CYAN</name>
<organism evidence="2 3">
    <name type="scientific">Cylindrospermopsis raciborskii C07</name>
    <dbReference type="NCBI Taxonomy" id="2014886"/>
    <lineage>
        <taxon>Bacteria</taxon>
        <taxon>Bacillati</taxon>
        <taxon>Cyanobacteriota</taxon>
        <taxon>Cyanophyceae</taxon>
        <taxon>Nostocales</taxon>
        <taxon>Aphanizomenonaceae</taxon>
        <taxon>Cylindrospermopsis</taxon>
    </lineage>
</organism>
<proteinExistence type="predicted"/>
<evidence type="ECO:0000256" key="1">
    <source>
        <dbReference type="SAM" id="MobiDB-lite"/>
    </source>
</evidence>
<dbReference type="EMBL" id="NJHS01000015">
    <property type="protein sequence ID" value="PNK00085.1"/>
    <property type="molecule type" value="Genomic_DNA"/>
</dbReference>
<feature type="compositionally biased region" description="Low complexity" evidence="1">
    <location>
        <begin position="109"/>
        <end position="119"/>
    </location>
</feature>
<dbReference type="InterPro" id="IPR025569">
    <property type="entry name" value="DUF4335"/>
</dbReference>
<comment type="caution">
    <text evidence="2">The sequence shown here is derived from an EMBL/GenBank/DDBJ whole genome shotgun (WGS) entry which is preliminary data.</text>
</comment>
<evidence type="ECO:0000313" key="3">
    <source>
        <dbReference type="Proteomes" id="UP000236284"/>
    </source>
</evidence>
<dbReference type="Pfam" id="PF14233">
    <property type="entry name" value="DUF4335"/>
    <property type="match status" value="1"/>
</dbReference>
<feature type="compositionally biased region" description="Low complexity" evidence="1">
    <location>
        <begin position="260"/>
        <end position="273"/>
    </location>
</feature>
<feature type="region of interest" description="Disordered" evidence="1">
    <location>
        <begin position="229"/>
        <end position="274"/>
    </location>
</feature>
<feature type="compositionally biased region" description="Polar residues" evidence="1">
    <location>
        <begin position="358"/>
        <end position="400"/>
    </location>
</feature>
<reference evidence="2 3" key="1">
    <citation type="submission" date="2017-06" db="EMBL/GenBank/DDBJ databases">
        <title>Genome variation in co-occurring toxic Cylindrospermopsis raciborskii strains determines phenotypic plasticity.</title>
        <authorList>
            <person name="Willis A."/>
            <person name="Woodhouse J."/>
            <person name="Ongley S."/>
            <person name="Jex A."/>
            <person name="Burford M."/>
            <person name="Neilan B."/>
        </authorList>
    </citation>
    <scope>NUCLEOTIDE SEQUENCE [LARGE SCALE GENOMIC DNA]</scope>
    <source>
        <strain evidence="2 3">C07</strain>
    </source>
</reference>